<organism evidence="4 5">
    <name type="scientific">Microbacterium terregens</name>
    <dbReference type="NCBI Taxonomy" id="69363"/>
    <lineage>
        <taxon>Bacteria</taxon>
        <taxon>Bacillati</taxon>
        <taxon>Actinomycetota</taxon>
        <taxon>Actinomycetes</taxon>
        <taxon>Micrococcales</taxon>
        <taxon>Microbacteriaceae</taxon>
        <taxon>Microbacterium</taxon>
    </lineage>
</organism>
<dbReference type="Gene3D" id="3.40.630.30">
    <property type="match status" value="1"/>
</dbReference>
<dbReference type="PANTHER" id="PTHR43877">
    <property type="entry name" value="AMINOALKYLPHOSPHONATE N-ACETYLTRANSFERASE-RELATED-RELATED"/>
    <property type="match status" value="1"/>
</dbReference>
<dbReference type="EC" id="2.3.-.-" evidence="4"/>
<keyword evidence="5" id="KW-1185">Reference proteome</keyword>
<evidence type="ECO:0000313" key="5">
    <source>
        <dbReference type="Proteomes" id="UP001589611"/>
    </source>
</evidence>
<evidence type="ECO:0000259" key="3">
    <source>
        <dbReference type="PROSITE" id="PS51186"/>
    </source>
</evidence>
<evidence type="ECO:0000313" key="4">
    <source>
        <dbReference type="EMBL" id="MFB9646016.1"/>
    </source>
</evidence>
<keyword evidence="1 4" id="KW-0808">Transferase</keyword>
<comment type="caution">
    <text evidence="4">The sequence shown here is derived from an EMBL/GenBank/DDBJ whole genome shotgun (WGS) entry which is preliminary data.</text>
</comment>
<dbReference type="EMBL" id="JBHMBE010000003">
    <property type="protein sequence ID" value="MFB9646016.1"/>
    <property type="molecule type" value="Genomic_DNA"/>
</dbReference>
<dbReference type="Pfam" id="PF00583">
    <property type="entry name" value="Acetyltransf_1"/>
    <property type="match status" value="1"/>
</dbReference>
<dbReference type="RefSeq" id="WP_344712658.1">
    <property type="nucleotide sequence ID" value="NZ_BAAAWH010000001.1"/>
</dbReference>
<gene>
    <name evidence="4" type="ORF">ACFFPJ_09405</name>
</gene>
<dbReference type="CDD" id="cd04301">
    <property type="entry name" value="NAT_SF"/>
    <property type="match status" value="1"/>
</dbReference>
<dbReference type="PANTHER" id="PTHR43877:SF2">
    <property type="entry name" value="AMINOALKYLPHOSPHONATE N-ACETYLTRANSFERASE-RELATED"/>
    <property type="match status" value="1"/>
</dbReference>
<dbReference type="InterPro" id="IPR016181">
    <property type="entry name" value="Acyl_CoA_acyltransferase"/>
</dbReference>
<reference evidence="4 5" key="1">
    <citation type="submission" date="2024-09" db="EMBL/GenBank/DDBJ databases">
        <authorList>
            <person name="Sun Q."/>
            <person name="Mori K."/>
        </authorList>
    </citation>
    <scope>NUCLEOTIDE SEQUENCE [LARGE SCALE GENOMIC DNA]</scope>
    <source>
        <strain evidence="4 5">JCM 1342</strain>
    </source>
</reference>
<dbReference type="PROSITE" id="PS51186">
    <property type="entry name" value="GNAT"/>
    <property type="match status" value="1"/>
</dbReference>
<dbReference type="Proteomes" id="UP001589611">
    <property type="component" value="Unassembled WGS sequence"/>
</dbReference>
<dbReference type="InterPro" id="IPR050832">
    <property type="entry name" value="Bact_Acetyltransf"/>
</dbReference>
<dbReference type="InterPro" id="IPR000182">
    <property type="entry name" value="GNAT_dom"/>
</dbReference>
<dbReference type="GO" id="GO:0016746">
    <property type="term" value="F:acyltransferase activity"/>
    <property type="evidence" value="ECO:0007669"/>
    <property type="project" value="UniProtKB-KW"/>
</dbReference>
<proteinExistence type="predicted"/>
<dbReference type="SUPFAM" id="SSF55729">
    <property type="entry name" value="Acyl-CoA N-acyltransferases (Nat)"/>
    <property type="match status" value="1"/>
</dbReference>
<feature type="domain" description="N-acetyltransferase" evidence="3">
    <location>
        <begin position="2"/>
        <end position="155"/>
    </location>
</feature>
<name>A0ABV5T085_9MICO</name>
<accession>A0ABV5T085</accession>
<keyword evidence="2 4" id="KW-0012">Acyltransferase</keyword>
<evidence type="ECO:0000256" key="2">
    <source>
        <dbReference type="ARBA" id="ARBA00023315"/>
    </source>
</evidence>
<sequence>MPTITPLPVDDPAAHDLLADYFLMRAATFPGHTYTTVFPDPAAFEPPAGVFLVLGEGDANVGCGGIRRIEDGPHGPRYELKHLYLRPETRGRGWGRLLMEDLERRAAEFGAAELVLDTHHTLEAAGGLYEATGFVPIDPYNDNPNATRWYGKSLRDRAIGRPGTAAQPGGGETLA</sequence>
<protein>
    <submittedName>
        <fullName evidence="4">GNAT family N-acetyltransferase</fullName>
        <ecNumber evidence="4">2.3.-.-</ecNumber>
    </submittedName>
</protein>
<evidence type="ECO:0000256" key="1">
    <source>
        <dbReference type="ARBA" id="ARBA00022679"/>
    </source>
</evidence>